<dbReference type="AlphaFoldDB" id="A0A5J9WCM9"/>
<sequence length="184" mass="21206">MLRSINYNIDKEIEAPVEHKSVWNSDDESIPHSQDSGQNHQDHGCLDILAFHPYKEIVSFLHRTLWGLIAYHLNTAKLEDLGSLSPDNKEIDDIGMSFPYTPCTIRDFPERLSFLDNKYQVIKPPSRGSSESPQFHLRCLWGTNLSGTLTMKVFRTAKIADKTVRIMDTYIDILAFHPYKNLRN</sequence>
<proteinExistence type="predicted"/>
<comment type="caution">
    <text evidence="1">The sequence shown here is derived from an EMBL/GenBank/DDBJ whole genome shotgun (WGS) entry which is preliminary data.</text>
</comment>
<gene>
    <name evidence="1" type="ORF">EJB05_05617</name>
</gene>
<organism evidence="1 2">
    <name type="scientific">Eragrostis curvula</name>
    <name type="common">weeping love grass</name>
    <dbReference type="NCBI Taxonomy" id="38414"/>
    <lineage>
        <taxon>Eukaryota</taxon>
        <taxon>Viridiplantae</taxon>
        <taxon>Streptophyta</taxon>
        <taxon>Embryophyta</taxon>
        <taxon>Tracheophyta</taxon>
        <taxon>Spermatophyta</taxon>
        <taxon>Magnoliopsida</taxon>
        <taxon>Liliopsida</taxon>
        <taxon>Poales</taxon>
        <taxon>Poaceae</taxon>
        <taxon>PACMAD clade</taxon>
        <taxon>Chloridoideae</taxon>
        <taxon>Eragrostideae</taxon>
        <taxon>Eragrostidinae</taxon>
        <taxon>Eragrostis</taxon>
    </lineage>
</organism>
<keyword evidence="2" id="KW-1185">Reference proteome</keyword>
<feature type="non-terminal residue" evidence="1">
    <location>
        <position position="1"/>
    </location>
</feature>
<reference evidence="1 2" key="1">
    <citation type="journal article" date="2019" name="Sci. Rep.">
        <title>A high-quality genome of Eragrostis curvula grass provides insights into Poaceae evolution and supports new strategies to enhance forage quality.</title>
        <authorList>
            <person name="Carballo J."/>
            <person name="Santos B.A.C.M."/>
            <person name="Zappacosta D."/>
            <person name="Garbus I."/>
            <person name="Selva J.P."/>
            <person name="Gallo C.A."/>
            <person name="Diaz A."/>
            <person name="Albertini E."/>
            <person name="Caccamo M."/>
            <person name="Echenique V."/>
        </authorList>
    </citation>
    <scope>NUCLEOTIDE SEQUENCE [LARGE SCALE GENOMIC DNA]</scope>
    <source>
        <strain evidence="2">cv. Victoria</strain>
        <tissue evidence="1">Leaf</tissue>
    </source>
</reference>
<evidence type="ECO:0000313" key="2">
    <source>
        <dbReference type="Proteomes" id="UP000324897"/>
    </source>
</evidence>
<protein>
    <submittedName>
        <fullName evidence="1">Uncharacterized protein</fullName>
    </submittedName>
</protein>
<evidence type="ECO:0000313" key="1">
    <source>
        <dbReference type="EMBL" id="TVU46099.1"/>
    </source>
</evidence>
<dbReference type="PANTHER" id="PTHR34591">
    <property type="entry name" value="OS03G0653100 PROTEIN-RELATED"/>
    <property type="match status" value="1"/>
</dbReference>
<dbReference type="Gramene" id="TVU46099">
    <property type="protein sequence ID" value="TVU46099"/>
    <property type="gene ID" value="EJB05_05617"/>
</dbReference>
<dbReference type="EMBL" id="RWGY01000004">
    <property type="protein sequence ID" value="TVU46099.1"/>
    <property type="molecule type" value="Genomic_DNA"/>
</dbReference>
<dbReference type="PANTHER" id="PTHR34591:SF29">
    <property type="entry name" value="F-BOX DOMAIN-CONTAINING PROTEIN"/>
    <property type="match status" value="1"/>
</dbReference>
<accession>A0A5J9WCM9</accession>
<dbReference type="Proteomes" id="UP000324897">
    <property type="component" value="Chromosome 5"/>
</dbReference>
<name>A0A5J9WCM9_9POAL</name>